<dbReference type="KEGG" id="pgin:FRZ67_17690"/>
<dbReference type="Gene3D" id="2.60.40.3140">
    <property type="match status" value="1"/>
</dbReference>
<organism evidence="3 4">
    <name type="scientific">Panacibacter ginsenosidivorans</name>
    <dbReference type="NCBI Taxonomy" id="1813871"/>
    <lineage>
        <taxon>Bacteria</taxon>
        <taxon>Pseudomonadati</taxon>
        <taxon>Bacteroidota</taxon>
        <taxon>Chitinophagia</taxon>
        <taxon>Chitinophagales</taxon>
        <taxon>Chitinophagaceae</taxon>
        <taxon>Panacibacter</taxon>
    </lineage>
</organism>
<dbReference type="Gene3D" id="2.60.120.1130">
    <property type="match status" value="1"/>
</dbReference>
<dbReference type="RefSeq" id="WP_147191720.1">
    <property type="nucleotide sequence ID" value="NZ_CP042435.1"/>
</dbReference>
<dbReference type="InterPro" id="IPR038765">
    <property type="entry name" value="Papain-like_cys_pep_sf"/>
</dbReference>
<dbReference type="Pfam" id="PF01841">
    <property type="entry name" value="Transglut_core"/>
    <property type="match status" value="1"/>
</dbReference>
<dbReference type="SUPFAM" id="SSF54001">
    <property type="entry name" value="Cysteine proteinases"/>
    <property type="match status" value="1"/>
</dbReference>
<dbReference type="InterPro" id="IPR002931">
    <property type="entry name" value="Transglutaminase-like"/>
</dbReference>
<evidence type="ECO:0000256" key="1">
    <source>
        <dbReference type="SAM" id="SignalP"/>
    </source>
</evidence>
<dbReference type="EMBL" id="CP042435">
    <property type="protein sequence ID" value="QEC69053.1"/>
    <property type="molecule type" value="Genomic_DNA"/>
</dbReference>
<dbReference type="AlphaFoldDB" id="A0A5B8VDH9"/>
<evidence type="ECO:0000313" key="3">
    <source>
        <dbReference type="EMBL" id="QEC69053.1"/>
    </source>
</evidence>
<dbReference type="Gene3D" id="3.10.620.30">
    <property type="match status" value="1"/>
</dbReference>
<feature type="chain" id="PRO_5022979634" evidence="1">
    <location>
        <begin position="20"/>
        <end position="668"/>
    </location>
</feature>
<dbReference type="Proteomes" id="UP000321533">
    <property type="component" value="Chromosome"/>
</dbReference>
<proteinExistence type="predicted"/>
<name>A0A5B8VDH9_9BACT</name>
<keyword evidence="4" id="KW-1185">Reference proteome</keyword>
<evidence type="ECO:0000259" key="2">
    <source>
        <dbReference type="Pfam" id="PF01841"/>
    </source>
</evidence>
<sequence length="668" mass="76614">MRLPLLALLILLSFTSLYANVVQPKIKYGDVTAKDFEPTAYAVDSAADAVYLYDVGNSYYEGNTSGDFNVIYHKHTRIRLMKKNSFDDVATIEIRLYKEGTFEEKLEDLDAATYNIENGKVIVTKVDKSSVFKDKIENYIILKFTFPNLKEGSIIEYDYKVSSPTHRDIEPWYFQGDYPRLWSEYSVVVPAFYDFVTLGQGYIKYVIDSSDVFRKSYNIVDVGTSASDRTESYSFQSGTLYHRWAAENVPALKEEEFTTTLRNHVAKIEFQLSTIRYPDQPVRPVMQNWYDVTADLMKNEYFGESLNHENNWLDDDVKNATGNAASDTEKAKKIFEYVRDNFTCIDDNARYLSQSLKKTYQAKKGNVVDINMLLAAMLKNAGFEVHPVLLSTRDHGKALETYPIMSKFNYVITQVKKGDQTFLLDASDPDNGFNHLPLQCYNGTARIVADMPSLINLSADSLQESKITTVFMMNDEKGITASFSSKLGNEESQAIRRKLKKTSVESLFSEMKKSYSMEVNLSNTSIDSLKQMEQPLSIKYEMSFNTGDEDIFYFSPMLAEAYKENPFKSAERLYPVEMGACMNETYILNMEIPKGYTVEELPKSTRVKLNEDEGMFEYIIGLSGDHIQLRCRTILSKATFLPEDYTTLRDFFTYIVKKEAEQIVFKKQ</sequence>
<protein>
    <submittedName>
        <fullName evidence="3">DUF3857 domain-containing protein</fullName>
    </submittedName>
</protein>
<evidence type="ECO:0000313" key="4">
    <source>
        <dbReference type="Proteomes" id="UP000321533"/>
    </source>
</evidence>
<keyword evidence="1" id="KW-0732">Signal</keyword>
<dbReference type="OrthoDB" id="98874at2"/>
<feature type="signal peptide" evidence="1">
    <location>
        <begin position="1"/>
        <end position="19"/>
    </location>
</feature>
<feature type="domain" description="Transglutaminase-like" evidence="2">
    <location>
        <begin position="319"/>
        <end position="404"/>
    </location>
</feature>
<gene>
    <name evidence="3" type="ORF">FRZ67_17690</name>
</gene>
<reference evidence="3 4" key="1">
    <citation type="journal article" date="2016" name="Int. J. Syst. Evol. Microbiol.">
        <title>Panacibacter ginsenosidivorans gen. nov., sp. nov., with ginsenoside converting activity isolated from soil of a ginseng field.</title>
        <authorList>
            <person name="Siddiqi M.Z."/>
            <person name="Muhammad Shafi S."/>
            <person name="Choi K.D."/>
            <person name="Im W.T."/>
        </authorList>
    </citation>
    <scope>NUCLEOTIDE SEQUENCE [LARGE SCALE GENOMIC DNA]</scope>
    <source>
        <strain evidence="3 4">Gsoil1550</strain>
    </source>
</reference>
<accession>A0A5B8VDH9</accession>